<gene>
    <name evidence="1" type="ORF">AK40_6073</name>
</gene>
<geneLocation type="plasmid" evidence="1 2">
    <name>pBFI_3</name>
</geneLocation>
<reference evidence="1 2" key="1">
    <citation type="journal article" date="2015" name="Genome Announc.">
        <title>Complete genome sequences for 35 biothreat assay-relevant bacillus species.</title>
        <authorList>
            <person name="Johnson S.L."/>
            <person name="Daligault H.E."/>
            <person name="Davenport K.W."/>
            <person name="Jaissle J."/>
            <person name="Frey K.G."/>
            <person name="Ladner J.T."/>
            <person name="Broomall S.M."/>
            <person name="Bishop-Lilly K.A."/>
            <person name="Bruce D.C."/>
            <person name="Gibbons H.S."/>
            <person name="Coyne S.R."/>
            <person name="Lo C.C."/>
            <person name="Meincke L."/>
            <person name="Munk A.C."/>
            <person name="Koroleva G.I."/>
            <person name="Rosenzweig C.N."/>
            <person name="Palacios G.F."/>
            <person name="Redden C.L."/>
            <person name="Minogue T.D."/>
            <person name="Chain P.S."/>
        </authorList>
    </citation>
    <scope>NUCLEOTIDE SEQUENCE [LARGE SCALE GENOMIC DNA]</scope>
    <source>
        <strain evidence="1 2">03BB108</strain>
    </source>
</reference>
<accession>A0AAN0W544</accession>
<dbReference type="AlphaFoldDB" id="A0AAN0W544"/>
<evidence type="ECO:0000313" key="1">
    <source>
        <dbReference type="EMBL" id="AJI09027.1"/>
    </source>
</evidence>
<name>A0AAN0W544_BACCE</name>
<evidence type="ECO:0000313" key="2">
    <source>
        <dbReference type="Proteomes" id="UP000031861"/>
    </source>
</evidence>
<sequence>MNLAKELDVILNCKKLLAEAYAVGSGEEIEFIRSGHTYMYFAITSPYKQTRYFRIDDLLDTFELKGSKWIYSMTI</sequence>
<protein>
    <submittedName>
        <fullName evidence="1">Uncharacterized protein</fullName>
    </submittedName>
</protein>
<proteinExistence type="predicted"/>
<keyword evidence="1" id="KW-0614">Plasmid</keyword>
<organism evidence="1 2">
    <name type="scientific">Bacillus cereus 03BB108</name>
    <dbReference type="NCBI Taxonomy" id="451709"/>
    <lineage>
        <taxon>Bacteria</taxon>
        <taxon>Bacillati</taxon>
        <taxon>Bacillota</taxon>
        <taxon>Bacilli</taxon>
        <taxon>Bacillales</taxon>
        <taxon>Bacillaceae</taxon>
        <taxon>Bacillus</taxon>
        <taxon>Bacillus cereus group</taxon>
    </lineage>
</organism>
<dbReference type="RefSeq" id="WP_001996347.1">
    <property type="nucleotide sequence ID" value="NZ_CP009640.1"/>
</dbReference>
<dbReference type="Proteomes" id="UP000031861">
    <property type="component" value="Plasmid pBFI_3"/>
</dbReference>
<dbReference type="EMBL" id="CP009640">
    <property type="protein sequence ID" value="AJI09027.1"/>
    <property type="molecule type" value="Genomic_DNA"/>
</dbReference>